<evidence type="ECO:0000259" key="10">
    <source>
        <dbReference type="PROSITE" id="PS51918"/>
    </source>
</evidence>
<evidence type="ECO:0000256" key="7">
    <source>
        <dbReference type="ARBA" id="ARBA00023014"/>
    </source>
</evidence>
<dbReference type="OrthoDB" id="9787898at2"/>
<dbReference type="Proteomes" id="UP000014541">
    <property type="component" value="Unassembled WGS sequence"/>
</dbReference>
<dbReference type="PANTHER" id="PTHR10949">
    <property type="entry name" value="LIPOYL SYNTHASE"/>
    <property type="match status" value="1"/>
</dbReference>
<dbReference type="GO" id="GO:0005737">
    <property type="term" value="C:cytoplasm"/>
    <property type="evidence" value="ECO:0007669"/>
    <property type="project" value="UniProtKB-SubCell"/>
</dbReference>
<comment type="subcellular location">
    <subcellularLocation>
        <location evidence="9">Cytoplasm</location>
    </subcellularLocation>
</comment>
<dbReference type="EC" id="2.8.1.8" evidence="9"/>
<comment type="similarity">
    <text evidence="9">Belongs to the radical SAM superfamily. Lipoyl synthase family.</text>
</comment>
<dbReference type="NCBIfam" id="NF004019">
    <property type="entry name" value="PRK05481.1"/>
    <property type="match status" value="1"/>
</dbReference>
<keyword evidence="12" id="KW-1185">Reference proteome</keyword>
<keyword evidence="2 9" id="KW-0963">Cytoplasm</keyword>
<dbReference type="EMBL" id="ATFF01000006">
    <property type="protein sequence ID" value="EPF30705.1"/>
    <property type="molecule type" value="Genomic_DNA"/>
</dbReference>
<dbReference type="HAMAP" id="MF_00206">
    <property type="entry name" value="Lipoyl_synth"/>
    <property type="match status" value="1"/>
</dbReference>
<dbReference type="GO" id="GO:0009249">
    <property type="term" value="P:protein lipoylation"/>
    <property type="evidence" value="ECO:0007669"/>
    <property type="project" value="UniProtKB-UniRule"/>
</dbReference>
<name>S3JZN8_TREMA</name>
<feature type="binding site" evidence="9">
    <location>
        <position position="64"/>
    </location>
    <ligand>
        <name>[4Fe-4S] cluster</name>
        <dbReference type="ChEBI" id="CHEBI:49883"/>
        <label>2</label>
        <note>4Fe-4S-S-AdoMet</note>
    </ligand>
</feature>
<feature type="binding site" evidence="9">
    <location>
        <position position="34"/>
    </location>
    <ligand>
        <name>[4Fe-4S] cluster</name>
        <dbReference type="ChEBI" id="CHEBI:49883"/>
        <label>1</label>
    </ligand>
</feature>
<comment type="cofactor">
    <cofactor evidence="9">
        <name>[4Fe-4S] cluster</name>
        <dbReference type="ChEBI" id="CHEBI:49883"/>
    </cofactor>
    <text evidence="9">Binds 2 [4Fe-4S] clusters per subunit. One cluster is coordinated with 3 cysteines and an exchangeable S-adenosyl-L-methionine.</text>
</comment>
<dbReference type="AlphaFoldDB" id="S3JZN8"/>
<dbReference type="PANTHER" id="PTHR10949:SF0">
    <property type="entry name" value="LIPOYL SYNTHASE, MITOCHONDRIAL"/>
    <property type="match status" value="1"/>
</dbReference>
<comment type="pathway">
    <text evidence="9">Protein modification; protein lipoylation via endogenous pathway; protein N(6)-(lipoyl)lysine from octanoyl-[acyl-carrier-protein]: step 2/2.</text>
</comment>
<dbReference type="InterPro" id="IPR013785">
    <property type="entry name" value="Aldolase_TIM"/>
</dbReference>
<evidence type="ECO:0000256" key="3">
    <source>
        <dbReference type="ARBA" id="ARBA00022679"/>
    </source>
</evidence>
<keyword evidence="3 9" id="KW-0808">Transferase</keyword>
<reference evidence="11 12" key="1">
    <citation type="submission" date="2013-04" db="EMBL/GenBank/DDBJ databases">
        <title>The Genome Sequence of Treponema maltophilum ATCC 51939.</title>
        <authorList>
            <consortium name="The Broad Institute Genomics Platform"/>
            <person name="Earl A."/>
            <person name="Ward D."/>
            <person name="Feldgarden M."/>
            <person name="Gevers D."/>
            <person name="Leonetti C."/>
            <person name="Blanton J.M."/>
            <person name="Dewhirst F.E."/>
            <person name="Izard J."/>
            <person name="Walker B."/>
            <person name="Young S."/>
            <person name="Zeng Q."/>
            <person name="Gargeya S."/>
            <person name="Fitzgerald M."/>
            <person name="Haas B."/>
            <person name="Abouelleil A."/>
            <person name="Allen A.W."/>
            <person name="Alvarado L."/>
            <person name="Arachchi H.M."/>
            <person name="Berlin A.M."/>
            <person name="Chapman S.B."/>
            <person name="Gainer-Dewar J."/>
            <person name="Goldberg J."/>
            <person name="Griggs A."/>
            <person name="Gujja S."/>
            <person name="Hansen M."/>
            <person name="Howarth C."/>
            <person name="Imamovic A."/>
            <person name="Ireland A."/>
            <person name="Larimer J."/>
            <person name="McCowan C."/>
            <person name="Murphy C."/>
            <person name="Pearson M."/>
            <person name="Poon T.W."/>
            <person name="Priest M."/>
            <person name="Roberts A."/>
            <person name="Saif S."/>
            <person name="Shea T."/>
            <person name="Sisk P."/>
            <person name="Sykes S."/>
            <person name="Wortman J."/>
            <person name="Nusbaum C."/>
            <person name="Birren B."/>
        </authorList>
    </citation>
    <scope>NUCLEOTIDE SEQUENCE [LARGE SCALE GENOMIC DNA]</scope>
    <source>
        <strain evidence="11 12">ATCC 51939</strain>
    </source>
</reference>
<dbReference type="SFLD" id="SFLDS00029">
    <property type="entry name" value="Radical_SAM"/>
    <property type="match status" value="1"/>
</dbReference>
<dbReference type="GO" id="GO:0051539">
    <property type="term" value="F:4 iron, 4 sulfur cluster binding"/>
    <property type="evidence" value="ECO:0007669"/>
    <property type="project" value="UniProtKB-UniRule"/>
</dbReference>
<dbReference type="InterPro" id="IPR003698">
    <property type="entry name" value="Lipoyl_synth"/>
</dbReference>
<dbReference type="FunFam" id="3.20.20.70:FF:000040">
    <property type="entry name" value="Lipoyl synthase"/>
    <property type="match status" value="1"/>
</dbReference>
<dbReference type="STRING" id="1125699.HMPREF9194_01024"/>
<dbReference type="PIRSF" id="PIRSF005963">
    <property type="entry name" value="Lipoyl_synth"/>
    <property type="match status" value="1"/>
</dbReference>
<keyword evidence="7 9" id="KW-0411">Iron-sulfur</keyword>
<keyword evidence="4 9" id="KW-0949">S-adenosyl-L-methionine</keyword>
<dbReference type="CDD" id="cd01335">
    <property type="entry name" value="Radical_SAM"/>
    <property type="match status" value="1"/>
</dbReference>
<dbReference type="SFLD" id="SFLDG01058">
    <property type="entry name" value="lipoyl_synthase_like"/>
    <property type="match status" value="1"/>
</dbReference>
<keyword evidence="6 9" id="KW-0408">Iron</keyword>
<accession>S3JZN8</accession>
<dbReference type="InterPro" id="IPR006638">
    <property type="entry name" value="Elp3/MiaA/NifB-like_rSAM"/>
</dbReference>
<organism evidence="11 12">
    <name type="scientific">Treponema maltophilum ATCC 51939</name>
    <dbReference type="NCBI Taxonomy" id="1125699"/>
    <lineage>
        <taxon>Bacteria</taxon>
        <taxon>Pseudomonadati</taxon>
        <taxon>Spirochaetota</taxon>
        <taxon>Spirochaetia</taxon>
        <taxon>Spirochaetales</taxon>
        <taxon>Treponemataceae</taxon>
        <taxon>Treponema</taxon>
    </lineage>
</organism>
<evidence type="ECO:0000256" key="6">
    <source>
        <dbReference type="ARBA" id="ARBA00023004"/>
    </source>
</evidence>
<sequence length="284" mass="31872">MYARKPEWLKLKYTETSHSEVSLLMKKYSLNTVCREANCPNLGECYKKGTATFMILGSRCTRNCPFCNVESGSPLAPDPAEPEHVAQAVEKLRLKYSVITSVTRDDLPDEGAAHFAHTIRAIKSLCPDVKVEVLIPDMHAKPELLDIVLSAKPDVLNHNMETVERLYPTVRPQAKYRRSLDVLRYAKETYAAITKTGIMVGLGETEDEVFKLMDDVLDTGCDILTIGQYLRPTPNHIAVAEYVHPDQFKKYKETGMQKGFRYVASAPFVRSSYNAAEAFLCGSL</sequence>
<keyword evidence="1 9" id="KW-0004">4Fe-4S</keyword>
<dbReference type="NCBIfam" id="TIGR00510">
    <property type="entry name" value="lipA"/>
    <property type="match status" value="1"/>
</dbReference>
<evidence type="ECO:0000256" key="4">
    <source>
        <dbReference type="ARBA" id="ARBA00022691"/>
    </source>
</evidence>
<comment type="caution">
    <text evidence="11">The sequence shown here is derived from an EMBL/GenBank/DDBJ whole genome shotgun (WGS) entry which is preliminary data.</text>
</comment>
<feature type="domain" description="Radical SAM core" evidence="10">
    <location>
        <begin position="46"/>
        <end position="261"/>
    </location>
</feature>
<dbReference type="SMART" id="SM00729">
    <property type="entry name" value="Elp3"/>
    <property type="match status" value="1"/>
</dbReference>
<evidence type="ECO:0000256" key="5">
    <source>
        <dbReference type="ARBA" id="ARBA00022723"/>
    </source>
</evidence>
<dbReference type="InterPro" id="IPR007197">
    <property type="entry name" value="rSAM"/>
</dbReference>
<dbReference type="GO" id="GO:0046872">
    <property type="term" value="F:metal ion binding"/>
    <property type="evidence" value="ECO:0007669"/>
    <property type="project" value="UniProtKB-KW"/>
</dbReference>
<protein>
    <recommendedName>
        <fullName evidence="9">Lipoyl synthase</fullName>
        <ecNumber evidence="9">2.8.1.8</ecNumber>
    </recommendedName>
    <alternativeName>
        <fullName evidence="9">Lip-syn</fullName>
        <shortName evidence="9">LS</shortName>
    </alternativeName>
    <alternativeName>
        <fullName evidence="9">Lipoate synthase</fullName>
    </alternativeName>
    <alternativeName>
        <fullName evidence="9">Lipoic acid synthase</fullName>
    </alternativeName>
    <alternativeName>
        <fullName evidence="9">Sulfur insertion protein LipA</fullName>
    </alternativeName>
</protein>
<dbReference type="HOGENOM" id="CLU_033144_2_1_12"/>
<dbReference type="RefSeq" id="WP_016525316.1">
    <property type="nucleotide sequence ID" value="NZ_KE332518.1"/>
</dbReference>
<dbReference type="Pfam" id="PF04055">
    <property type="entry name" value="Radical_SAM"/>
    <property type="match status" value="1"/>
</dbReference>
<evidence type="ECO:0000313" key="11">
    <source>
        <dbReference type="EMBL" id="EPF30705.1"/>
    </source>
</evidence>
<feature type="binding site" evidence="9">
    <location>
        <position position="39"/>
    </location>
    <ligand>
        <name>[4Fe-4S] cluster</name>
        <dbReference type="ChEBI" id="CHEBI:49883"/>
        <label>1</label>
    </ligand>
</feature>
<gene>
    <name evidence="9" type="primary">lipA</name>
    <name evidence="11" type="ORF">HMPREF9194_01024</name>
</gene>
<comment type="function">
    <text evidence="9">Catalyzes the radical-mediated insertion of two sulfur atoms into the C-6 and C-8 positions of the octanoyl moiety bound to the lipoyl domains of lipoate-dependent enzymes, thereby converting the octanoylated domains into lipoylated derivatives.</text>
</comment>
<dbReference type="UniPathway" id="UPA00538">
    <property type="reaction ID" value="UER00593"/>
</dbReference>
<dbReference type="PATRIC" id="fig|1125699.3.peg.1046"/>
<feature type="binding site" evidence="9">
    <location>
        <position position="60"/>
    </location>
    <ligand>
        <name>[4Fe-4S] cluster</name>
        <dbReference type="ChEBI" id="CHEBI:49883"/>
        <label>2</label>
        <note>4Fe-4S-S-AdoMet</note>
    </ligand>
</feature>
<proteinExistence type="inferred from homology"/>
<dbReference type="Gene3D" id="3.20.20.70">
    <property type="entry name" value="Aldolase class I"/>
    <property type="match status" value="1"/>
</dbReference>
<dbReference type="PROSITE" id="PS51918">
    <property type="entry name" value="RADICAL_SAM"/>
    <property type="match status" value="1"/>
</dbReference>
<feature type="binding site" evidence="9">
    <location>
        <position position="67"/>
    </location>
    <ligand>
        <name>[4Fe-4S] cluster</name>
        <dbReference type="ChEBI" id="CHEBI:49883"/>
        <label>2</label>
        <note>4Fe-4S-S-AdoMet</note>
    </ligand>
</feature>
<dbReference type="eggNOG" id="COG0320">
    <property type="taxonomic scope" value="Bacteria"/>
</dbReference>
<evidence type="ECO:0000256" key="2">
    <source>
        <dbReference type="ARBA" id="ARBA00022490"/>
    </source>
</evidence>
<feature type="binding site" evidence="9">
    <location>
        <position position="45"/>
    </location>
    <ligand>
        <name>[4Fe-4S] cluster</name>
        <dbReference type="ChEBI" id="CHEBI:49883"/>
        <label>1</label>
    </ligand>
</feature>
<evidence type="ECO:0000256" key="8">
    <source>
        <dbReference type="ARBA" id="ARBA00047326"/>
    </source>
</evidence>
<keyword evidence="5 9" id="KW-0479">Metal-binding</keyword>
<dbReference type="InterPro" id="IPR058240">
    <property type="entry name" value="rSAM_sf"/>
</dbReference>
<dbReference type="GO" id="GO:0016992">
    <property type="term" value="F:lipoate synthase activity"/>
    <property type="evidence" value="ECO:0007669"/>
    <property type="project" value="UniProtKB-UniRule"/>
</dbReference>
<evidence type="ECO:0000256" key="1">
    <source>
        <dbReference type="ARBA" id="ARBA00022485"/>
    </source>
</evidence>
<evidence type="ECO:0000313" key="12">
    <source>
        <dbReference type="Proteomes" id="UP000014541"/>
    </source>
</evidence>
<evidence type="ECO:0000256" key="9">
    <source>
        <dbReference type="HAMAP-Rule" id="MF_00206"/>
    </source>
</evidence>
<dbReference type="SUPFAM" id="SSF102114">
    <property type="entry name" value="Radical SAM enzymes"/>
    <property type="match status" value="1"/>
</dbReference>
<dbReference type="NCBIfam" id="NF009544">
    <property type="entry name" value="PRK12928.1"/>
    <property type="match status" value="1"/>
</dbReference>
<comment type="catalytic activity">
    <reaction evidence="8 9">
        <text>[[Fe-S] cluster scaffold protein carrying a second [4Fe-4S](2+) cluster] + N(6)-octanoyl-L-lysyl-[protein] + 2 oxidized [2Fe-2S]-[ferredoxin] + 2 S-adenosyl-L-methionine + 4 H(+) = [[Fe-S] cluster scaffold protein] + N(6)-[(R)-dihydrolipoyl]-L-lysyl-[protein] + 4 Fe(3+) + 2 hydrogen sulfide + 2 5'-deoxyadenosine + 2 L-methionine + 2 reduced [2Fe-2S]-[ferredoxin]</text>
        <dbReference type="Rhea" id="RHEA:16585"/>
        <dbReference type="Rhea" id="RHEA-COMP:9928"/>
        <dbReference type="Rhea" id="RHEA-COMP:10000"/>
        <dbReference type="Rhea" id="RHEA-COMP:10001"/>
        <dbReference type="Rhea" id="RHEA-COMP:10475"/>
        <dbReference type="Rhea" id="RHEA-COMP:14568"/>
        <dbReference type="Rhea" id="RHEA-COMP:14569"/>
        <dbReference type="ChEBI" id="CHEBI:15378"/>
        <dbReference type="ChEBI" id="CHEBI:17319"/>
        <dbReference type="ChEBI" id="CHEBI:29034"/>
        <dbReference type="ChEBI" id="CHEBI:29919"/>
        <dbReference type="ChEBI" id="CHEBI:33722"/>
        <dbReference type="ChEBI" id="CHEBI:33737"/>
        <dbReference type="ChEBI" id="CHEBI:33738"/>
        <dbReference type="ChEBI" id="CHEBI:57844"/>
        <dbReference type="ChEBI" id="CHEBI:59789"/>
        <dbReference type="ChEBI" id="CHEBI:78809"/>
        <dbReference type="ChEBI" id="CHEBI:83100"/>
        <dbReference type="EC" id="2.8.1.8"/>
    </reaction>
</comment>
<dbReference type="SFLD" id="SFLDF00271">
    <property type="entry name" value="lipoyl_synthase"/>
    <property type="match status" value="1"/>
</dbReference>
<feature type="binding site" evidence="9">
    <location>
        <position position="272"/>
    </location>
    <ligand>
        <name>[4Fe-4S] cluster</name>
        <dbReference type="ChEBI" id="CHEBI:49883"/>
        <label>1</label>
    </ligand>
</feature>